<protein>
    <submittedName>
        <fullName evidence="3">Uncharacterized protein</fullName>
    </submittedName>
</protein>
<dbReference type="AlphaFoldDB" id="A0AAE0XFZ6"/>
<keyword evidence="2" id="KW-0812">Transmembrane</keyword>
<organism evidence="3 4">
    <name type="scientific">Podospora appendiculata</name>
    <dbReference type="NCBI Taxonomy" id="314037"/>
    <lineage>
        <taxon>Eukaryota</taxon>
        <taxon>Fungi</taxon>
        <taxon>Dikarya</taxon>
        <taxon>Ascomycota</taxon>
        <taxon>Pezizomycotina</taxon>
        <taxon>Sordariomycetes</taxon>
        <taxon>Sordariomycetidae</taxon>
        <taxon>Sordariales</taxon>
        <taxon>Podosporaceae</taxon>
        <taxon>Podospora</taxon>
    </lineage>
</organism>
<comment type="caution">
    <text evidence="3">The sequence shown here is derived from an EMBL/GenBank/DDBJ whole genome shotgun (WGS) entry which is preliminary data.</text>
</comment>
<dbReference type="Proteomes" id="UP001270362">
    <property type="component" value="Unassembled WGS sequence"/>
</dbReference>
<keyword evidence="2" id="KW-0472">Membrane</keyword>
<gene>
    <name evidence="3" type="ORF">B0T22DRAFT_486578</name>
</gene>
<feature type="compositionally biased region" description="Basic residues" evidence="1">
    <location>
        <begin position="119"/>
        <end position="133"/>
    </location>
</feature>
<keyword evidence="4" id="KW-1185">Reference proteome</keyword>
<accession>A0AAE0XFZ6</accession>
<name>A0AAE0XFZ6_9PEZI</name>
<feature type="region of interest" description="Disordered" evidence="1">
    <location>
        <begin position="72"/>
        <end position="91"/>
    </location>
</feature>
<sequence>MAGSLRQRSSTCDAGWDCLDEGTRFGIALVLGFVVLALVALYWYLKARSNRLAGIDEERADPGEAGAIALVSRRSSRRASRPPLRVSRSPTRVSLTITVSRRADPPSPTISFASSMSAPKKKKKKKKKKKAKKNQSMPTTKPKALMMPEHIVQSFLLLHRRRLFWPQLLLQFILLSNKVMVFRFSSSQHRPRLSRQWTHISSNYSIPLLLSQARFTQTFLQTLLEAINRLQQTVISISTSKPQIPPPHRQPQYSRERKRIHPLWYLRPKALLVLFLIQYLLDIVSIVECVERFPTKEVVFASATVKLVPTSLSLRLSLDLGLSLSLEADPKMPLNQEQRSLLGSRGHVLTEMPTLPLGRPPTLLKSHATFGLRHSVEPIQFEALSALRENAVKRDHGRTNPVEEPATDPLMPRILMVSHQIVPVSLPVILLPPVAEHPAIPNTYHRLAGTIREREIDSPAPAIIRMPRTMAHALRQRAAAETIAQSLRVASRTTENGELQDGTTLTPDTPAHGRGRLANREAETRDLTNNGTRMKDGPPATGQLKAAVGNTDDRALMTLKSHLSSPID</sequence>
<keyword evidence="2" id="KW-1133">Transmembrane helix</keyword>
<reference evidence="3" key="2">
    <citation type="submission" date="2023-06" db="EMBL/GenBank/DDBJ databases">
        <authorList>
            <consortium name="Lawrence Berkeley National Laboratory"/>
            <person name="Haridas S."/>
            <person name="Hensen N."/>
            <person name="Bonometti L."/>
            <person name="Westerberg I."/>
            <person name="Brannstrom I.O."/>
            <person name="Guillou S."/>
            <person name="Cros-Aarteil S."/>
            <person name="Calhoun S."/>
            <person name="Kuo A."/>
            <person name="Mondo S."/>
            <person name="Pangilinan J."/>
            <person name="Riley R."/>
            <person name="Labutti K."/>
            <person name="Andreopoulos B."/>
            <person name="Lipzen A."/>
            <person name="Chen C."/>
            <person name="Yanf M."/>
            <person name="Daum C."/>
            <person name="Ng V."/>
            <person name="Clum A."/>
            <person name="Steindorff A."/>
            <person name="Ohm R."/>
            <person name="Martin F."/>
            <person name="Silar P."/>
            <person name="Natvig D."/>
            <person name="Lalanne C."/>
            <person name="Gautier V."/>
            <person name="Ament-Velasquez S.L."/>
            <person name="Kruys A."/>
            <person name="Hutchinson M.I."/>
            <person name="Powell A.J."/>
            <person name="Barry K."/>
            <person name="Miller A.N."/>
            <person name="Grigoriev I.V."/>
            <person name="Debuchy R."/>
            <person name="Gladieux P."/>
            <person name="Thoren M.H."/>
            <person name="Johannesson H."/>
        </authorList>
    </citation>
    <scope>NUCLEOTIDE SEQUENCE</scope>
    <source>
        <strain evidence="3">CBS 314.62</strain>
    </source>
</reference>
<feature type="compositionally biased region" description="Polar residues" evidence="1">
    <location>
        <begin position="491"/>
        <end position="507"/>
    </location>
</feature>
<dbReference type="EMBL" id="JAULSO010000001">
    <property type="protein sequence ID" value="KAK3692719.1"/>
    <property type="molecule type" value="Genomic_DNA"/>
</dbReference>
<feature type="region of interest" description="Disordered" evidence="1">
    <location>
        <begin position="100"/>
        <end position="141"/>
    </location>
</feature>
<feature type="region of interest" description="Disordered" evidence="1">
    <location>
        <begin position="491"/>
        <end position="541"/>
    </location>
</feature>
<evidence type="ECO:0000256" key="1">
    <source>
        <dbReference type="SAM" id="MobiDB-lite"/>
    </source>
</evidence>
<feature type="compositionally biased region" description="Low complexity" evidence="1">
    <location>
        <begin position="81"/>
        <end position="91"/>
    </location>
</feature>
<feature type="transmembrane region" description="Helical" evidence="2">
    <location>
        <begin position="25"/>
        <end position="45"/>
    </location>
</feature>
<evidence type="ECO:0000313" key="4">
    <source>
        <dbReference type="Proteomes" id="UP001270362"/>
    </source>
</evidence>
<evidence type="ECO:0000256" key="2">
    <source>
        <dbReference type="SAM" id="Phobius"/>
    </source>
</evidence>
<evidence type="ECO:0000313" key="3">
    <source>
        <dbReference type="EMBL" id="KAK3692719.1"/>
    </source>
</evidence>
<reference evidence="3" key="1">
    <citation type="journal article" date="2023" name="Mol. Phylogenet. Evol.">
        <title>Genome-scale phylogeny and comparative genomics of the fungal order Sordariales.</title>
        <authorList>
            <person name="Hensen N."/>
            <person name="Bonometti L."/>
            <person name="Westerberg I."/>
            <person name="Brannstrom I.O."/>
            <person name="Guillou S."/>
            <person name="Cros-Aarteil S."/>
            <person name="Calhoun S."/>
            <person name="Haridas S."/>
            <person name="Kuo A."/>
            <person name="Mondo S."/>
            <person name="Pangilinan J."/>
            <person name="Riley R."/>
            <person name="LaButti K."/>
            <person name="Andreopoulos B."/>
            <person name="Lipzen A."/>
            <person name="Chen C."/>
            <person name="Yan M."/>
            <person name="Daum C."/>
            <person name="Ng V."/>
            <person name="Clum A."/>
            <person name="Steindorff A."/>
            <person name="Ohm R.A."/>
            <person name="Martin F."/>
            <person name="Silar P."/>
            <person name="Natvig D.O."/>
            <person name="Lalanne C."/>
            <person name="Gautier V."/>
            <person name="Ament-Velasquez S.L."/>
            <person name="Kruys A."/>
            <person name="Hutchinson M.I."/>
            <person name="Powell A.J."/>
            <person name="Barry K."/>
            <person name="Miller A.N."/>
            <person name="Grigoriev I.V."/>
            <person name="Debuchy R."/>
            <person name="Gladieux P."/>
            <person name="Hiltunen Thoren M."/>
            <person name="Johannesson H."/>
        </authorList>
    </citation>
    <scope>NUCLEOTIDE SEQUENCE</scope>
    <source>
        <strain evidence="3">CBS 314.62</strain>
    </source>
</reference>
<proteinExistence type="predicted"/>